<comment type="similarity">
    <text evidence="1">Belongs to the ROK (NagC/XylR) family.</text>
</comment>
<dbReference type="InterPro" id="IPR043129">
    <property type="entry name" value="ATPase_NBD"/>
</dbReference>
<dbReference type="PANTHER" id="PTHR18964:SF173">
    <property type="entry name" value="GLUCOKINASE"/>
    <property type="match status" value="1"/>
</dbReference>
<dbReference type="Proteomes" id="UP000722125">
    <property type="component" value="Unassembled WGS sequence"/>
</dbReference>
<dbReference type="InterPro" id="IPR036390">
    <property type="entry name" value="WH_DNA-bd_sf"/>
</dbReference>
<name>A0ABS5TZ48_9CELL</name>
<dbReference type="CDD" id="cd00090">
    <property type="entry name" value="HTH_ARSR"/>
    <property type="match status" value="1"/>
</dbReference>
<dbReference type="EMBL" id="JAHBOH010000001">
    <property type="protein sequence ID" value="MBT0994433.1"/>
    <property type="molecule type" value="Genomic_DNA"/>
</dbReference>
<dbReference type="InterPro" id="IPR011991">
    <property type="entry name" value="ArsR-like_HTH"/>
</dbReference>
<reference evidence="2 3" key="1">
    <citation type="submission" date="2021-05" db="EMBL/GenBank/DDBJ databases">
        <title>Description of Cellulomonas sp. DKR-3 sp. nov.</title>
        <authorList>
            <person name="Dahal R.H."/>
            <person name="Chaudhary D.K."/>
        </authorList>
    </citation>
    <scope>NUCLEOTIDE SEQUENCE [LARGE SCALE GENOMIC DNA]</scope>
    <source>
        <strain evidence="2 3">DKR-3</strain>
    </source>
</reference>
<dbReference type="Gene3D" id="3.30.420.40">
    <property type="match status" value="2"/>
</dbReference>
<protein>
    <submittedName>
        <fullName evidence="2">ROK family protein</fullName>
    </submittedName>
</protein>
<dbReference type="InterPro" id="IPR036388">
    <property type="entry name" value="WH-like_DNA-bd_sf"/>
</dbReference>
<comment type="caution">
    <text evidence="2">The sequence shown here is derived from an EMBL/GenBank/DDBJ whole genome shotgun (WGS) entry which is preliminary data.</text>
</comment>
<evidence type="ECO:0000313" key="3">
    <source>
        <dbReference type="Proteomes" id="UP000722125"/>
    </source>
</evidence>
<dbReference type="SUPFAM" id="SSF53067">
    <property type="entry name" value="Actin-like ATPase domain"/>
    <property type="match status" value="1"/>
</dbReference>
<sequence length="398" mass="41054">MGTDRVTPGSQTSLREANRARIVNAVQQRGSLTQVELAGLTGLSPATVSNIVKELTTAGVLHTAPTSRSGRRAQQVTLARNLGLVAGLHFGTRSLRVALADVSHRIVAEQRLPLPPDHRADVGLDRAAQLLAEMVEQVDASMSEVLAVGVGVPAPVDVRTGQVSTRGLLRGWDGVAVPDLLGDRLGVPVEVDNDANLGALAEVRLGAARGHRHAVYLRASHGVGGGLVLDGRVFHGRMGSAGEIGHVTIDDHGPVCRCGNRGCLEMYTGARVLLDLLRPTHGSLTLADAVARALEGDPGCRRVFADAGRHLGVALASVCNLVDPEVVVVGGQLAEAGDVLLDPLRATLVERTLPSIGGPALVVPSALGATAEVRGALVVALESASIRTDLPTGAGAQA</sequence>
<dbReference type="Gene3D" id="1.10.10.10">
    <property type="entry name" value="Winged helix-like DNA-binding domain superfamily/Winged helix DNA-binding domain"/>
    <property type="match status" value="1"/>
</dbReference>
<dbReference type="SUPFAM" id="SSF46785">
    <property type="entry name" value="Winged helix' DNA-binding domain"/>
    <property type="match status" value="1"/>
</dbReference>
<evidence type="ECO:0000313" key="2">
    <source>
        <dbReference type="EMBL" id="MBT0994433.1"/>
    </source>
</evidence>
<gene>
    <name evidence="2" type="ORF">KIN34_09055</name>
</gene>
<proteinExistence type="inferred from homology"/>
<dbReference type="Pfam" id="PF00480">
    <property type="entry name" value="ROK"/>
    <property type="match status" value="1"/>
</dbReference>
<dbReference type="InterPro" id="IPR000600">
    <property type="entry name" value="ROK"/>
</dbReference>
<keyword evidence="3" id="KW-1185">Reference proteome</keyword>
<dbReference type="Pfam" id="PF13412">
    <property type="entry name" value="HTH_24"/>
    <property type="match status" value="1"/>
</dbReference>
<accession>A0ABS5TZ48</accession>
<organism evidence="2 3">
    <name type="scientific">Cellulomonas fulva</name>
    <dbReference type="NCBI Taxonomy" id="2835530"/>
    <lineage>
        <taxon>Bacteria</taxon>
        <taxon>Bacillati</taxon>
        <taxon>Actinomycetota</taxon>
        <taxon>Actinomycetes</taxon>
        <taxon>Micrococcales</taxon>
        <taxon>Cellulomonadaceae</taxon>
        <taxon>Cellulomonas</taxon>
    </lineage>
</organism>
<dbReference type="PANTHER" id="PTHR18964">
    <property type="entry name" value="ROK (REPRESSOR, ORF, KINASE) FAMILY"/>
    <property type="match status" value="1"/>
</dbReference>
<dbReference type="RefSeq" id="WP_214349498.1">
    <property type="nucleotide sequence ID" value="NZ_JAHBOH010000001.1"/>
</dbReference>
<evidence type="ECO:0000256" key="1">
    <source>
        <dbReference type="ARBA" id="ARBA00006479"/>
    </source>
</evidence>